<protein>
    <submittedName>
        <fullName evidence="3">Zinc ribbon domain-containing protein</fullName>
    </submittedName>
</protein>
<evidence type="ECO:0000313" key="2">
    <source>
        <dbReference type="EMBL" id="QBH14150.1"/>
    </source>
</evidence>
<dbReference type="SMART" id="SM00834">
    <property type="entry name" value="CxxC_CXXC_SSSS"/>
    <property type="match status" value="1"/>
</dbReference>
<evidence type="ECO:0000259" key="1">
    <source>
        <dbReference type="SMART" id="SM00834"/>
    </source>
</evidence>
<evidence type="ECO:0000313" key="5">
    <source>
        <dbReference type="Proteomes" id="UP000293902"/>
    </source>
</evidence>
<dbReference type="Gene3D" id="2.20.28.30">
    <property type="entry name" value="RNA polymerase ii, chain L"/>
    <property type="match status" value="1"/>
</dbReference>
<feature type="domain" description="Putative regulatory protein FmdB zinc ribbon" evidence="1">
    <location>
        <begin position="1"/>
        <end position="42"/>
    </location>
</feature>
<dbReference type="InterPro" id="IPR013429">
    <property type="entry name" value="Regulatory_FmdB_Zinc_ribbon"/>
</dbReference>
<keyword evidence="5" id="KW-1185">Reference proteome</keyword>
<dbReference type="AlphaFoldDB" id="A0A328FA96"/>
<dbReference type="Proteomes" id="UP000293902">
    <property type="component" value="Chromosome"/>
</dbReference>
<name>A0A328FA96_9BACT</name>
<reference evidence="3 4" key="1">
    <citation type="submission" date="2018-06" db="EMBL/GenBank/DDBJ databases">
        <title>Complete Genome Sequence of Desulfobacter hydrogenophilus (DSM3380).</title>
        <authorList>
            <person name="Marietou A."/>
            <person name="Schreiber L."/>
            <person name="Marshall I."/>
            <person name="Jorgensen B."/>
        </authorList>
    </citation>
    <scope>NUCLEOTIDE SEQUENCE [LARGE SCALE GENOMIC DNA]</scope>
    <source>
        <strain evidence="3 4">DSM 3380</strain>
    </source>
</reference>
<dbReference type="EMBL" id="QLNI01000025">
    <property type="protein sequence ID" value="RAM01561.1"/>
    <property type="molecule type" value="Genomic_DNA"/>
</dbReference>
<accession>A0A328FA96</accession>
<gene>
    <name evidence="3" type="ORF">DO021_13135</name>
    <name evidence="2" type="ORF">EYB58_15250</name>
</gene>
<dbReference type="EMBL" id="CP036313">
    <property type="protein sequence ID" value="QBH14150.1"/>
    <property type="molecule type" value="Genomic_DNA"/>
</dbReference>
<dbReference type="Pfam" id="PF09723">
    <property type="entry name" value="Zn_ribbon_8"/>
    <property type="match status" value="1"/>
</dbReference>
<dbReference type="OrthoDB" id="9813321at2"/>
<organism evidence="3 4">
    <name type="scientific">Desulfobacter hydrogenophilus</name>
    <dbReference type="NCBI Taxonomy" id="2291"/>
    <lineage>
        <taxon>Bacteria</taxon>
        <taxon>Pseudomonadati</taxon>
        <taxon>Thermodesulfobacteriota</taxon>
        <taxon>Desulfobacteria</taxon>
        <taxon>Desulfobacterales</taxon>
        <taxon>Desulfobacteraceae</taxon>
        <taxon>Desulfobacter</taxon>
    </lineage>
</organism>
<dbReference type="NCBIfam" id="TIGR02605">
    <property type="entry name" value="CxxC_CxxC_SSSS"/>
    <property type="match status" value="1"/>
</dbReference>
<dbReference type="Proteomes" id="UP000248798">
    <property type="component" value="Unassembled WGS sequence"/>
</dbReference>
<evidence type="ECO:0000313" key="3">
    <source>
        <dbReference type="EMBL" id="RAM01561.1"/>
    </source>
</evidence>
<dbReference type="RefSeq" id="WP_111957392.1">
    <property type="nucleotide sequence ID" value="NZ_CP036313.1"/>
</dbReference>
<sequence length="63" mass="6852">MPIFEYTCKKCGKEFERVVFSSEEKGITCPECKSKDVKKNMSASTFMGASIGTCATSFPNGPS</sequence>
<reference evidence="2 5" key="2">
    <citation type="submission" date="2019-02" db="EMBL/GenBank/DDBJ databases">
        <title>Complete genome sequence of Desulfobacter hydrogenophilus AcRS1.</title>
        <authorList>
            <person name="Marietou A."/>
            <person name="Lund M.B."/>
            <person name="Marshall I.P.G."/>
            <person name="Schreiber L."/>
            <person name="Jorgensen B."/>
        </authorList>
    </citation>
    <scope>NUCLEOTIDE SEQUENCE [LARGE SCALE GENOMIC DNA]</scope>
    <source>
        <strain evidence="2 5">AcRS1</strain>
    </source>
</reference>
<proteinExistence type="predicted"/>
<evidence type="ECO:0000313" key="4">
    <source>
        <dbReference type="Proteomes" id="UP000248798"/>
    </source>
</evidence>